<evidence type="ECO:0008006" key="3">
    <source>
        <dbReference type="Google" id="ProtNLM"/>
    </source>
</evidence>
<evidence type="ECO:0000313" key="1">
    <source>
        <dbReference type="EMBL" id="AEG15620.1"/>
    </source>
</evidence>
<dbReference type="EMBL" id="CP002770">
    <property type="protein sequence ID" value="AEG15620.1"/>
    <property type="molecule type" value="Genomic_DNA"/>
</dbReference>
<keyword evidence="2" id="KW-1185">Reference proteome</keyword>
<gene>
    <name evidence="1" type="ordered locus">Desku_2066</name>
</gene>
<organism evidence="1 2">
    <name type="scientific">Desulfofundulus kuznetsovii (strain DSM 6115 / VKM B-1805 / 17)</name>
    <name type="common">Desulfotomaculum kuznetsovii</name>
    <dbReference type="NCBI Taxonomy" id="760568"/>
    <lineage>
        <taxon>Bacteria</taxon>
        <taxon>Bacillati</taxon>
        <taxon>Bacillota</taxon>
        <taxon>Clostridia</taxon>
        <taxon>Eubacteriales</taxon>
        <taxon>Peptococcaceae</taxon>
        <taxon>Desulfofundulus</taxon>
    </lineage>
</organism>
<accession>A0AAU8PE33</accession>
<dbReference type="AlphaFoldDB" id="A0AAU8PE33"/>
<sequence>MTKLQSVSTSIRFHTENEMVELAKRTLASLGVPAYMSVPCFSRCIDLVLLENDKLVAVEFKLRDWRRGLIQAEHHLVAVDFSYVCLPVREVTPKMEKMFNESDVGLLMLDVEYPRLFKFVFPAKPSRRKWSIGEKWLRKALEMEVIR</sequence>
<reference evidence="2" key="1">
    <citation type="submission" date="2011-05" db="EMBL/GenBank/DDBJ databases">
        <title>Complete sequence of Desulfotomaculum kuznetsovii DSM 6115.</title>
        <authorList>
            <person name="Lucas S."/>
            <person name="Han J."/>
            <person name="Lapidus A."/>
            <person name="Cheng J.-F."/>
            <person name="Goodwin L."/>
            <person name="Pitluck S."/>
            <person name="Peters L."/>
            <person name="Mikhailova N."/>
            <person name="Lu M."/>
            <person name="Saunders E."/>
            <person name="Han C."/>
            <person name="Tapia R."/>
            <person name="Land M."/>
            <person name="Hauser L."/>
            <person name="Kyrpides N."/>
            <person name="Ivanova N."/>
            <person name="Pagani I."/>
            <person name="Nazina T."/>
            <person name="Ivanova A."/>
            <person name="Parshina S."/>
            <person name="Kuever J."/>
            <person name="Muyzer G."/>
            <person name="Plugge C."/>
            <person name="Stams A."/>
            <person name="Woyke T."/>
        </authorList>
    </citation>
    <scope>NUCLEOTIDE SEQUENCE [LARGE SCALE GENOMIC DNA]</scope>
    <source>
        <strain evidence="2">DSM 6115 / VKM B-1805 / 17</strain>
    </source>
</reference>
<protein>
    <recommendedName>
        <fullName evidence="3">Endonuclease</fullName>
    </recommendedName>
</protein>
<dbReference type="Proteomes" id="UP000009229">
    <property type="component" value="Chromosome"/>
</dbReference>
<proteinExistence type="predicted"/>
<evidence type="ECO:0000313" key="2">
    <source>
        <dbReference type="Proteomes" id="UP000009229"/>
    </source>
</evidence>
<name>A0AAU8PE33_DESK7</name>
<dbReference type="KEGG" id="dku:Desku_2066"/>